<dbReference type="GO" id="GO:0020037">
    <property type="term" value="F:heme binding"/>
    <property type="evidence" value="ECO:0007669"/>
    <property type="project" value="InterPro"/>
</dbReference>
<feature type="binding site" description="axial binding residue" evidence="13">
    <location>
        <position position="491"/>
    </location>
    <ligand>
        <name>heme</name>
        <dbReference type="ChEBI" id="CHEBI:30413"/>
    </ligand>
    <ligandPart>
        <name>Fe</name>
        <dbReference type="ChEBI" id="CHEBI:18248"/>
    </ligandPart>
</feature>
<name>A8NTJ8_COPC7</name>
<keyword evidence="11" id="KW-0503">Monooxygenase</keyword>
<comment type="pathway">
    <text evidence="3">Secondary metabolite biosynthesis; terpenoid biosynthesis.</text>
</comment>
<evidence type="ECO:0000256" key="8">
    <source>
        <dbReference type="ARBA" id="ARBA00022989"/>
    </source>
</evidence>
<dbReference type="GO" id="GO:0005506">
    <property type="term" value="F:iron ion binding"/>
    <property type="evidence" value="ECO:0007669"/>
    <property type="project" value="InterPro"/>
</dbReference>
<dbReference type="STRING" id="240176.A8NTJ8"/>
<dbReference type="GO" id="GO:0016705">
    <property type="term" value="F:oxidoreductase activity, acting on paired donors, with incorporation or reduction of molecular oxygen"/>
    <property type="evidence" value="ECO:0007669"/>
    <property type="project" value="InterPro"/>
</dbReference>
<evidence type="ECO:0000256" key="1">
    <source>
        <dbReference type="ARBA" id="ARBA00001971"/>
    </source>
</evidence>
<dbReference type="Gene3D" id="1.10.630.10">
    <property type="entry name" value="Cytochrome P450"/>
    <property type="match status" value="1"/>
</dbReference>
<keyword evidence="14" id="KW-0175">Coiled coil</keyword>
<keyword evidence="5 13" id="KW-0349">Heme</keyword>
<evidence type="ECO:0000256" key="5">
    <source>
        <dbReference type="ARBA" id="ARBA00022617"/>
    </source>
</evidence>
<dbReference type="eggNOG" id="KOG0157">
    <property type="taxonomic scope" value="Eukaryota"/>
</dbReference>
<keyword evidence="8" id="KW-1133">Transmembrane helix</keyword>
<evidence type="ECO:0000256" key="13">
    <source>
        <dbReference type="PIRSR" id="PIRSR602401-1"/>
    </source>
</evidence>
<protein>
    <submittedName>
        <fullName evidence="15">Cytochrome P450</fullName>
    </submittedName>
</protein>
<evidence type="ECO:0000313" key="16">
    <source>
        <dbReference type="Proteomes" id="UP000001861"/>
    </source>
</evidence>
<proteinExistence type="inferred from homology"/>
<evidence type="ECO:0000313" key="15">
    <source>
        <dbReference type="EMBL" id="EAU85619.1"/>
    </source>
</evidence>
<sequence>MEFIAFPLQALALYFVTKLVWAILSRVLLNHPLDVLPGPPSPSYLTGNLKKVFDRSNGIVYHEDILKKYGSAMQIAGPLGMKTLLTSDPKALHHVFVKDQDVHEETDLFLATNSMVFGPSLLSTLGEPHRKQRKMLNPVFSINHMRQMVPIFMEVSTKLGDALSRLTSTGPKEVEVLGWLTRTALELIGQSGFGYSFDPLTEHHEEHPYVTSVKLLTAMLMKTIWVRLFFLPTIHKWNLGGKRLRRFVMDRFSWGASRMFKDIVDTMHKTSLEIYHSKKKALEEGDEVVARQIGQGKDLLSILMRANMEADSDDERLHEDELIAQVTTFTFAAMDTTSSALCRFFYLLAKHQDVQERLRKEIKEAKQQYGEINYDQLTALPYLDAVCRETLRLYPPVPLISREARRDAILPLGMPITRKDGQRIDEIHVPKGTKIWASILGINRMPELWGPDADEWKPERWLSPLPEALRDAKVPGVYSNLMTFIGGGRACIGFKFSQLEMKCVLFVLLDHLRFSLPENKDIKWVMSGIIMPAVDAEKLRPELPLIVERIP</sequence>
<comment type="subcellular location">
    <subcellularLocation>
        <location evidence="2">Membrane</location>
    </subcellularLocation>
</comment>
<evidence type="ECO:0000256" key="10">
    <source>
        <dbReference type="ARBA" id="ARBA00023004"/>
    </source>
</evidence>
<keyword evidence="10 13" id="KW-0408">Iron</keyword>
<organism evidence="15 16">
    <name type="scientific">Coprinopsis cinerea (strain Okayama-7 / 130 / ATCC MYA-4618 / FGSC 9003)</name>
    <name type="common">Inky cap fungus</name>
    <name type="synonym">Hormographiella aspergillata</name>
    <dbReference type="NCBI Taxonomy" id="240176"/>
    <lineage>
        <taxon>Eukaryota</taxon>
        <taxon>Fungi</taxon>
        <taxon>Dikarya</taxon>
        <taxon>Basidiomycota</taxon>
        <taxon>Agaricomycotina</taxon>
        <taxon>Agaricomycetes</taxon>
        <taxon>Agaricomycetidae</taxon>
        <taxon>Agaricales</taxon>
        <taxon>Agaricineae</taxon>
        <taxon>Psathyrellaceae</taxon>
        <taxon>Coprinopsis</taxon>
    </lineage>
</organism>
<dbReference type="AlphaFoldDB" id="A8NTJ8"/>
<dbReference type="InterPro" id="IPR050121">
    <property type="entry name" value="Cytochrome_P450_monoxygenase"/>
</dbReference>
<evidence type="ECO:0000256" key="12">
    <source>
        <dbReference type="ARBA" id="ARBA00023136"/>
    </source>
</evidence>
<dbReference type="InterPro" id="IPR036396">
    <property type="entry name" value="Cyt_P450_sf"/>
</dbReference>
<dbReference type="PANTHER" id="PTHR24305:SF166">
    <property type="entry name" value="CYTOCHROME P450 12A4, MITOCHONDRIAL-RELATED"/>
    <property type="match status" value="1"/>
</dbReference>
<dbReference type="GeneID" id="6012788"/>
<feature type="coiled-coil region" evidence="14">
    <location>
        <begin position="348"/>
        <end position="375"/>
    </location>
</feature>
<dbReference type="KEGG" id="cci:CC1G_06332"/>
<dbReference type="PANTHER" id="PTHR24305">
    <property type="entry name" value="CYTOCHROME P450"/>
    <property type="match status" value="1"/>
</dbReference>
<comment type="cofactor">
    <cofactor evidence="1 13">
        <name>heme</name>
        <dbReference type="ChEBI" id="CHEBI:30413"/>
    </cofactor>
</comment>
<keyword evidence="6" id="KW-0812">Transmembrane</keyword>
<dbReference type="InParanoid" id="A8NTJ8"/>
<dbReference type="OrthoDB" id="1470350at2759"/>
<dbReference type="EMBL" id="AACS02000004">
    <property type="protein sequence ID" value="EAU85619.1"/>
    <property type="molecule type" value="Genomic_DNA"/>
</dbReference>
<keyword evidence="7 13" id="KW-0479">Metal-binding</keyword>
<dbReference type="GO" id="GO:0004497">
    <property type="term" value="F:monooxygenase activity"/>
    <property type="evidence" value="ECO:0007669"/>
    <property type="project" value="UniProtKB-KW"/>
</dbReference>
<keyword evidence="9" id="KW-0560">Oxidoreductase</keyword>
<keyword evidence="12" id="KW-0472">Membrane</keyword>
<evidence type="ECO:0000256" key="2">
    <source>
        <dbReference type="ARBA" id="ARBA00004370"/>
    </source>
</evidence>
<dbReference type="Pfam" id="PF00067">
    <property type="entry name" value="p450"/>
    <property type="match status" value="1"/>
</dbReference>
<gene>
    <name evidence="15" type="ORF">CC1G_06332</name>
</gene>
<reference evidence="15 16" key="1">
    <citation type="journal article" date="2010" name="Proc. Natl. Acad. Sci. U.S.A.">
        <title>Insights into evolution of multicellular fungi from the assembled chromosomes of the mushroom Coprinopsis cinerea (Coprinus cinereus).</title>
        <authorList>
            <person name="Stajich J.E."/>
            <person name="Wilke S.K."/>
            <person name="Ahren D."/>
            <person name="Au C.H."/>
            <person name="Birren B.W."/>
            <person name="Borodovsky M."/>
            <person name="Burns C."/>
            <person name="Canback B."/>
            <person name="Casselton L.A."/>
            <person name="Cheng C.K."/>
            <person name="Deng J."/>
            <person name="Dietrich F.S."/>
            <person name="Fargo D.C."/>
            <person name="Farman M.L."/>
            <person name="Gathman A.C."/>
            <person name="Goldberg J."/>
            <person name="Guigo R."/>
            <person name="Hoegger P.J."/>
            <person name="Hooker J.B."/>
            <person name="Huggins A."/>
            <person name="James T.Y."/>
            <person name="Kamada T."/>
            <person name="Kilaru S."/>
            <person name="Kodira C."/>
            <person name="Kues U."/>
            <person name="Kupfer D."/>
            <person name="Kwan H.S."/>
            <person name="Lomsadze A."/>
            <person name="Li W."/>
            <person name="Lilly W.W."/>
            <person name="Ma L.J."/>
            <person name="Mackey A.J."/>
            <person name="Manning G."/>
            <person name="Martin F."/>
            <person name="Muraguchi H."/>
            <person name="Natvig D.O."/>
            <person name="Palmerini H."/>
            <person name="Ramesh M.A."/>
            <person name="Rehmeyer C.J."/>
            <person name="Roe B.A."/>
            <person name="Shenoy N."/>
            <person name="Stanke M."/>
            <person name="Ter-Hovhannisyan V."/>
            <person name="Tunlid A."/>
            <person name="Velagapudi R."/>
            <person name="Vision T.J."/>
            <person name="Zeng Q."/>
            <person name="Zolan M.E."/>
            <person name="Pukkila P.J."/>
        </authorList>
    </citation>
    <scope>NUCLEOTIDE SEQUENCE [LARGE SCALE GENOMIC DNA]</scope>
    <source>
        <strain evidence="16">Okayama-7 / 130 / ATCC MYA-4618 / FGSC 9003</strain>
    </source>
</reference>
<keyword evidence="16" id="KW-1185">Reference proteome</keyword>
<comment type="similarity">
    <text evidence="4">Belongs to the cytochrome P450 family.</text>
</comment>
<dbReference type="CDD" id="cd11069">
    <property type="entry name" value="CYP_FUM15-like"/>
    <property type="match status" value="1"/>
</dbReference>
<accession>A8NTJ8</accession>
<dbReference type="SUPFAM" id="SSF48264">
    <property type="entry name" value="Cytochrome P450"/>
    <property type="match status" value="1"/>
</dbReference>
<evidence type="ECO:0000256" key="14">
    <source>
        <dbReference type="SAM" id="Coils"/>
    </source>
</evidence>
<dbReference type="PRINTS" id="PR00463">
    <property type="entry name" value="EP450I"/>
</dbReference>
<dbReference type="InterPro" id="IPR002401">
    <property type="entry name" value="Cyt_P450_E_grp-I"/>
</dbReference>
<dbReference type="RefSeq" id="XP_001836247.1">
    <property type="nucleotide sequence ID" value="XM_001836195.1"/>
</dbReference>
<dbReference type="GO" id="GO:0016020">
    <property type="term" value="C:membrane"/>
    <property type="evidence" value="ECO:0007669"/>
    <property type="project" value="UniProtKB-SubCell"/>
</dbReference>
<evidence type="ECO:0000256" key="3">
    <source>
        <dbReference type="ARBA" id="ARBA00004721"/>
    </source>
</evidence>
<dbReference type="InterPro" id="IPR001128">
    <property type="entry name" value="Cyt_P450"/>
</dbReference>
<evidence type="ECO:0000256" key="9">
    <source>
        <dbReference type="ARBA" id="ARBA00023002"/>
    </source>
</evidence>
<dbReference type="OMA" id="FHQTIME"/>
<dbReference type="Proteomes" id="UP000001861">
    <property type="component" value="Unassembled WGS sequence"/>
</dbReference>
<comment type="caution">
    <text evidence="15">The sequence shown here is derived from an EMBL/GenBank/DDBJ whole genome shotgun (WGS) entry which is preliminary data.</text>
</comment>
<dbReference type="PRINTS" id="PR00385">
    <property type="entry name" value="P450"/>
</dbReference>
<evidence type="ECO:0000256" key="4">
    <source>
        <dbReference type="ARBA" id="ARBA00010617"/>
    </source>
</evidence>
<evidence type="ECO:0000256" key="11">
    <source>
        <dbReference type="ARBA" id="ARBA00023033"/>
    </source>
</evidence>
<dbReference type="VEuPathDB" id="FungiDB:CC1G_06332"/>
<evidence type="ECO:0000256" key="6">
    <source>
        <dbReference type="ARBA" id="ARBA00022692"/>
    </source>
</evidence>
<evidence type="ECO:0000256" key="7">
    <source>
        <dbReference type="ARBA" id="ARBA00022723"/>
    </source>
</evidence>